<feature type="transmembrane region" description="Helical" evidence="1">
    <location>
        <begin position="68"/>
        <end position="85"/>
    </location>
</feature>
<keyword evidence="3" id="KW-1185">Reference proteome</keyword>
<protein>
    <recommendedName>
        <fullName evidence="4">NnrS family protein</fullName>
    </recommendedName>
</protein>
<evidence type="ECO:0000256" key="1">
    <source>
        <dbReference type="SAM" id="Phobius"/>
    </source>
</evidence>
<evidence type="ECO:0008006" key="4">
    <source>
        <dbReference type="Google" id="ProtNLM"/>
    </source>
</evidence>
<evidence type="ECO:0000313" key="3">
    <source>
        <dbReference type="Proteomes" id="UP000320216"/>
    </source>
</evidence>
<feature type="transmembrane region" description="Helical" evidence="1">
    <location>
        <begin position="118"/>
        <end position="139"/>
    </location>
</feature>
<sequence length="373" mass="39746">MSRGGVRLLFLIPGAFCLFAGLDSALLLLGLPAPVDGSRLPVVHGPLLVFGFVGTVIALERAVAVRRPWAFASPALLGVGGILLLTPLSLVVGQAMFAGGSIVLLLIYAVIWRRQAMFASAVQALGAWLALASAALWMGGLDASALVPGMTGFIVLTIAGERIELARLVAMSRRSELVAIGVSVALAGSVLAAMIWPQAGSRVFGACLLLFVGWLLRFDVATRLATGSRGLPRYIAICLLAGYFWLIVAGLIWLFVGETTQGPWYDGAVHAVFLGFTMGMIMAHAPVILPSVLRRPLPYRPMLIWPVLLMNLSLVVRVLVGDTQNLPVWVQAGGVLGVFALLLFVVLAVVSTLLGPPSRRTTRQRRREREEAA</sequence>
<keyword evidence="1" id="KW-1133">Transmembrane helix</keyword>
<dbReference type="Proteomes" id="UP000320216">
    <property type="component" value="Chromosome"/>
</dbReference>
<feature type="transmembrane region" description="Helical" evidence="1">
    <location>
        <begin position="268"/>
        <end position="290"/>
    </location>
</feature>
<feature type="transmembrane region" description="Helical" evidence="1">
    <location>
        <begin position="332"/>
        <end position="355"/>
    </location>
</feature>
<feature type="transmembrane region" description="Helical" evidence="1">
    <location>
        <begin position="234"/>
        <end position="256"/>
    </location>
</feature>
<feature type="transmembrane region" description="Helical" evidence="1">
    <location>
        <begin position="177"/>
        <end position="197"/>
    </location>
</feature>
<feature type="transmembrane region" description="Helical" evidence="1">
    <location>
        <begin position="302"/>
        <end position="320"/>
    </location>
</feature>
<feature type="transmembrane region" description="Helical" evidence="1">
    <location>
        <begin position="203"/>
        <end position="222"/>
    </location>
</feature>
<feature type="transmembrane region" description="Helical" evidence="1">
    <location>
        <begin position="91"/>
        <end position="111"/>
    </location>
</feature>
<accession>A0A5B8M929</accession>
<dbReference type="AlphaFoldDB" id="A0A5B8M929"/>
<keyword evidence="1" id="KW-0472">Membrane</keyword>
<feature type="transmembrane region" description="Helical" evidence="1">
    <location>
        <begin position="40"/>
        <end position="59"/>
    </location>
</feature>
<name>A0A5B8M929_9MICO</name>
<organism evidence="2 3">
    <name type="scientific">Humibacter ginsenosidimutans</name>
    <dbReference type="NCBI Taxonomy" id="2599293"/>
    <lineage>
        <taxon>Bacteria</taxon>
        <taxon>Bacillati</taxon>
        <taxon>Actinomycetota</taxon>
        <taxon>Actinomycetes</taxon>
        <taxon>Micrococcales</taxon>
        <taxon>Microbacteriaceae</taxon>
        <taxon>Humibacter</taxon>
    </lineage>
</organism>
<keyword evidence="1" id="KW-0812">Transmembrane</keyword>
<feature type="transmembrane region" description="Helical" evidence="1">
    <location>
        <begin position="145"/>
        <end position="165"/>
    </location>
</feature>
<evidence type="ECO:0000313" key="2">
    <source>
        <dbReference type="EMBL" id="QDZ16769.1"/>
    </source>
</evidence>
<dbReference type="EMBL" id="CP042305">
    <property type="protein sequence ID" value="QDZ16769.1"/>
    <property type="molecule type" value="Genomic_DNA"/>
</dbReference>
<reference evidence="2 3" key="1">
    <citation type="submission" date="2019-07" db="EMBL/GenBank/DDBJ databases">
        <title>Full genome sequence of Humibacter sp. WJ7-1.</title>
        <authorList>
            <person name="Im W.-T."/>
        </authorList>
    </citation>
    <scope>NUCLEOTIDE SEQUENCE [LARGE SCALE GENOMIC DNA]</scope>
    <source>
        <strain evidence="2 3">WJ7-1</strain>
    </source>
</reference>
<dbReference type="OrthoDB" id="9811974at2"/>
<gene>
    <name evidence="2" type="ORF">FPZ11_07415</name>
</gene>
<proteinExistence type="predicted"/>
<dbReference type="KEGG" id="huw:FPZ11_07415"/>